<dbReference type="RefSeq" id="WP_171976933.1">
    <property type="nucleotide sequence ID" value="NZ_CAWOXK010000001.1"/>
</dbReference>
<name>A0A856MEW6_9CYAN</name>
<organism evidence="1 2">
    <name type="scientific">Brasilonema sennae CENA114</name>
    <dbReference type="NCBI Taxonomy" id="415709"/>
    <lineage>
        <taxon>Bacteria</taxon>
        <taxon>Bacillati</taxon>
        <taxon>Cyanobacteriota</taxon>
        <taxon>Cyanophyceae</taxon>
        <taxon>Nostocales</taxon>
        <taxon>Scytonemataceae</taxon>
        <taxon>Brasilonema</taxon>
        <taxon>Bromeliae group (in: Brasilonema)</taxon>
    </lineage>
</organism>
<evidence type="ECO:0000313" key="1">
    <source>
        <dbReference type="EMBL" id="QDL09875.1"/>
    </source>
</evidence>
<dbReference type="KEGG" id="bsen:DP114_20085"/>
<protein>
    <recommendedName>
        <fullName evidence="3">Dodecin domain-containing protein</fullName>
    </recommendedName>
</protein>
<reference evidence="1 2" key="1">
    <citation type="submission" date="2018-06" db="EMBL/GenBank/DDBJ databases">
        <title>Comparative genomics of Brasilonema spp. strains.</title>
        <authorList>
            <person name="Alvarenga D.O."/>
            <person name="Fiore M.F."/>
            <person name="Varani A.M."/>
        </authorList>
    </citation>
    <scope>NUCLEOTIDE SEQUENCE [LARGE SCALE GENOMIC DNA]</scope>
    <source>
        <strain evidence="1 2">CENA114</strain>
    </source>
</reference>
<sequence>MTTTKIQQFQGTSKEGDFQSALEEAISVAFEALQGNISDFRIAWKLVETSGSKGGLLGEQTITVTIEAQPS</sequence>
<accession>A0A856MEW6</accession>
<dbReference type="EMBL" id="CP030118">
    <property type="protein sequence ID" value="QDL09875.1"/>
    <property type="molecule type" value="Genomic_DNA"/>
</dbReference>
<dbReference type="AlphaFoldDB" id="A0A856MEW6"/>
<evidence type="ECO:0008006" key="3">
    <source>
        <dbReference type="Google" id="ProtNLM"/>
    </source>
</evidence>
<dbReference type="Proteomes" id="UP000503129">
    <property type="component" value="Chromosome"/>
</dbReference>
<keyword evidence="2" id="KW-1185">Reference proteome</keyword>
<proteinExistence type="predicted"/>
<evidence type="ECO:0000313" key="2">
    <source>
        <dbReference type="Proteomes" id="UP000503129"/>
    </source>
</evidence>
<gene>
    <name evidence="1" type="ORF">DP114_20085</name>
</gene>